<evidence type="ECO:0000256" key="7">
    <source>
        <dbReference type="SAM" id="MobiDB-lite"/>
    </source>
</evidence>
<keyword evidence="5" id="KW-0539">Nucleus</keyword>
<keyword evidence="6" id="KW-0175">Coiled coil</keyword>
<dbReference type="GO" id="GO:0006879">
    <property type="term" value="P:intracellular iron ion homeostasis"/>
    <property type="evidence" value="ECO:0007669"/>
    <property type="project" value="InterPro"/>
</dbReference>
<dbReference type="InterPro" id="IPR036638">
    <property type="entry name" value="HLH_DNA-bd_sf"/>
</dbReference>
<dbReference type="PROSITE" id="PS50888">
    <property type="entry name" value="BHLH"/>
    <property type="match status" value="1"/>
</dbReference>
<dbReference type="Proteomes" id="UP000436088">
    <property type="component" value="Unassembled WGS sequence"/>
</dbReference>
<dbReference type="AlphaFoldDB" id="A0A6A2ZT94"/>
<feature type="compositionally biased region" description="Polar residues" evidence="7">
    <location>
        <begin position="251"/>
        <end position="273"/>
    </location>
</feature>
<dbReference type="GO" id="GO:0003700">
    <property type="term" value="F:DNA-binding transcription factor activity"/>
    <property type="evidence" value="ECO:0007669"/>
    <property type="project" value="InterPro"/>
</dbReference>
<keyword evidence="2" id="KW-0805">Transcription regulation</keyword>
<evidence type="ECO:0000256" key="2">
    <source>
        <dbReference type="ARBA" id="ARBA00023015"/>
    </source>
</evidence>
<dbReference type="PANTHER" id="PTHR47001">
    <property type="entry name" value="TRANSCRIPTION FACTOR BHLH121"/>
    <property type="match status" value="1"/>
</dbReference>
<feature type="coiled-coil region" evidence="6">
    <location>
        <begin position="49"/>
        <end position="104"/>
    </location>
</feature>
<feature type="region of interest" description="Disordered" evidence="7">
    <location>
        <begin position="1"/>
        <end position="20"/>
    </location>
</feature>
<protein>
    <submittedName>
        <fullName evidence="9">Naringenin,2-oxoglutarate 3-dioxygenase-like</fullName>
    </submittedName>
</protein>
<name>A0A6A2ZT94_HIBSY</name>
<evidence type="ECO:0000256" key="1">
    <source>
        <dbReference type="ARBA" id="ARBA00004123"/>
    </source>
</evidence>
<dbReference type="EMBL" id="VEPZ02001094">
    <property type="protein sequence ID" value="KAE8695128.1"/>
    <property type="molecule type" value="Genomic_DNA"/>
</dbReference>
<keyword evidence="3" id="KW-0238">DNA-binding</keyword>
<keyword evidence="10" id="KW-1185">Reference proteome</keyword>
<dbReference type="SMART" id="SM00353">
    <property type="entry name" value="HLH"/>
    <property type="match status" value="1"/>
</dbReference>
<dbReference type="GO" id="GO:0051213">
    <property type="term" value="F:dioxygenase activity"/>
    <property type="evidence" value="ECO:0007669"/>
    <property type="project" value="UniProtKB-KW"/>
</dbReference>
<evidence type="ECO:0000256" key="6">
    <source>
        <dbReference type="SAM" id="Coils"/>
    </source>
</evidence>
<evidence type="ECO:0000313" key="10">
    <source>
        <dbReference type="Proteomes" id="UP000436088"/>
    </source>
</evidence>
<comment type="subcellular location">
    <subcellularLocation>
        <location evidence="1">Nucleus</location>
    </subcellularLocation>
</comment>
<organism evidence="9 10">
    <name type="scientific">Hibiscus syriacus</name>
    <name type="common">Rose of Sharon</name>
    <dbReference type="NCBI Taxonomy" id="106335"/>
    <lineage>
        <taxon>Eukaryota</taxon>
        <taxon>Viridiplantae</taxon>
        <taxon>Streptophyta</taxon>
        <taxon>Embryophyta</taxon>
        <taxon>Tracheophyta</taxon>
        <taxon>Spermatophyta</taxon>
        <taxon>Magnoliopsida</taxon>
        <taxon>eudicotyledons</taxon>
        <taxon>Gunneridae</taxon>
        <taxon>Pentapetalae</taxon>
        <taxon>rosids</taxon>
        <taxon>malvids</taxon>
        <taxon>Malvales</taxon>
        <taxon>Malvaceae</taxon>
        <taxon>Malvoideae</taxon>
        <taxon>Hibiscus</taxon>
    </lineage>
</organism>
<dbReference type="Pfam" id="PF23177">
    <property type="entry name" value="bHLH_IRO3"/>
    <property type="match status" value="1"/>
</dbReference>
<dbReference type="InterPro" id="IPR011598">
    <property type="entry name" value="bHLH_dom"/>
</dbReference>
<feature type="compositionally biased region" description="Basic and acidic residues" evidence="7">
    <location>
        <begin position="193"/>
        <end position="211"/>
    </location>
</feature>
<feature type="region of interest" description="Disordered" evidence="7">
    <location>
        <begin position="182"/>
        <end position="280"/>
    </location>
</feature>
<keyword evidence="4" id="KW-0804">Transcription</keyword>
<evidence type="ECO:0000256" key="4">
    <source>
        <dbReference type="ARBA" id="ARBA00023163"/>
    </source>
</evidence>
<proteinExistence type="predicted"/>
<dbReference type="InterPro" id="IPR057075">
    <property type="entry name" value="bHLH_IRO3"/>
</dbReference>
<dbReference type="Gene3D" id="4.10.280.10">
    <property type="entry name" value="Helix-loop-helix DNA-binding domain"/>
    <property type="match status" value="1"/>
</dbReference>
<feature type="domain" description="BHLH" evidence="8">
    <location>
        <begin position="9"/>
        <end position="59"/>
    </location>
</feature>
<evidence type="ECO:0000259" key="8">
    <source>
        <dbReference type="PROSITE" id="PS50888"/>
    </source>
</evidence>
<dbReference type="PANTHER" id="PTHR47001:SF1">
    <property type="entry name" value="TRANSCRIPTION FACTOR BHLH11"/>
    <property type="match status" value="1"/>
</dbReference>
<evidence type="ECO:0000256" key="5">
    <source>
        <dbReference type="ARBA" id="ARBA00023242"/>
    </source>
</evidence>
<sequence>MEGKASISARKAQKADREKLRRERLNEQFLELGNTVDPDRPKNDKVTMLVDTTQMLNDLTAEVNRLKAECSSLTEESCELTQEKKELREENAYLQGDITNLKIQYQQRLRFMFPWTGIDPSVVVAPPYLYPVPLSVPMGPVARRPSLQPYPFFGNHNAGVVDNPCSTFISYSTTAHPPMERALSSDVSFQRDCGSKSMDDERGSVGDKCDGSNDVVTELELKIPGSSTNQDLEAGEKKGKQTDKKERSLVNHLSSRQYNSSQGSQDNASNNIDEISKCSK</sequence>
<dbReference type="GO" id="GO:0046983">
    <property type="term" value="F:protein dimerization activity"/>
    <property type="evidence" value="ECO:0007669"/>
    <property type="project" value="InterPro"/>
</dbReference>
<dbReference type="CDD" id="cd11446">
    <property type="entry name" value="bHLH_AtILR3_like"/>
    <property type="match status" value="1"/>
</dbReference>
<reference evidence="9" key="1">
    <citation type="submission" date="2019-09" db="EMBL/GenBank/DDBJ databases">
        <title>Draft genome information of white flower Hibiscus syriacus.</title>
        <authorList>
            <person name="Kim Y.-M."/>
        </authorList>
    </citation>
    <scope>NUCLEOTIDE SEQUENCE [LARGE SCALE GENOMIC DNA]</scope>
    <source>
        <strain evidence="9">YM2019G1</strain>
    </source>
</reference>
<accession>A0A6A2ZT94</accession>
<feature type="compositionally biased region" description="Basic and acidic residues" evidence="7">
    <location>
        <begin position="234"/>
        <end position="249"/>
    </location>
</feature>
<dbReference type="InterPro" id="IPR044579">
    <property type="entry name" value="bHLH11/121"/>
</dbReference>
<evidence type="ECO:0000256" key="3">
    <source>
        <dbReference type="ARBA" id="ARBA00023125"/>
    </source>
</evidence>
<comment type="caution">
    <text evidence="9">The sequence shown here is derived from an EMBL/GenBank/DDBJ whole genome shotgun (WGS) entry which is preliminary data.</text>
</comment>
<gene>
    <name evidence="9" type="ORF">F3Y22_tig00110733pilonHSYRG00082</name>
</gene>
<evidence type="ECO:0000313" key="9">
    <source>
        <dbReference type="EMBL" id="KAE8695128.1"/>
    </source>
</evidence>
<dbReference type="GO" id="GO:0005634">
    <property type="term" value="C:nucleus"/>
    <property type="evidence" value="ECO:0007669"/>
    <property type="project" value="UniProtKB-SubCell"/>
</dbReference>
<dbReference type="SUPFAM" id="SSF47459">
    <property type="entry name" value="HLH, helix-loop-helix DNA-binding domain"/>
    <property type="match status" value="1"/>
</dbReference>
<dbReference type="GO" id="GO:0003677">
    <property type="term" value="F:DNA binding"/>
    <property type="evidence" value="ECO:0007669"/>
    <property type="project" value="UniProtKB-KW"/>
</dbReference>